<dbReference type="Gene3D" id="3.20.20.300">
    <property type="entry name" value="Glycoside hydrolase, family 3, N-terminal domain"/>
    <property type="match status" value="2"/>
</dbReference>
<dbReference type="EMBL" id="JAOQKJ010000026">
    <property type="protein sequence ID" value="MCU6746013.1"/>
    <property type="molecule type" value="Genomic_DNA"/>
</dbReference>
<evidence type="ECO:0000256" key="5">
    <source>
        <dbReference type="SAM" id="MobiDB-lite"/>
    </source>
</evidence>
<feature type="compositionally biased region" description="Basic and acidic residues" evidence="5">
    <location>
        <begin position="693"/>
        <end position="712"/>
    </location>
</feature>
<dbReference type="InterPro" id="IPR001764">
    <property type="entry name" value="Glyco_hydro_3_N"/>
</dbReference>
<evidence type="ECO:0000256" key="3">
    <source>
        <dbReference type="ARBA" id="ARBA00023277"/>
    </source>
</evidence>
<dbReference type="InterPro" id="IPR026891">
    <property type="entry name" value="Fn3-like"/>
</dbReference>
<reference evidence="7 8" key="1">
    <citation type="journal article" date="2021" name="ISME Commun">
        <title>Automated analysis of genomic sequences facilitates high-throughput and comprehensive description of bacteria.</title>
        <authorList>
            <person name="Hitch T.C.A."/>
        </authorList>
    </citation>
    <scope>NUCLEOTIDE SEQUENCE [LARGE SCALE GENOMIC DNA]</scope>
    <source>
        <strain evidence="7 8">Sanger_18</strain>
    </source>
</reference>
<feature type="region of interest" description="Disordered" evidence="5">
    <location>
        <begin position="682"/>
        <end position="712"/>
    </location>
</feature>
<dbReference type="Gene3D" id="3.40.50.1700">
    <property type="entry name" value="Glycoside hydrolase family 3 C-terminal domain"/>
    <property type="match status" value="2"/>
</dbReference>
<dbReference type="Pfam" id="PF00933">
    <property type="entry name" value="Glyco_hydro_3"/>
    <property type="match status" value="1"/>
</dbReference>
<dbReference type="PANTHER" id="PTHR42715:SF10">
    <property type="entry name" value="BETA-GLUCOSIDASE"/>
    <property type="match status" value="1"/>
</dbReference>
<evidence type="ECO:0000313" key="8">
    <source>
        <dbReference type="Proteomes" id="UP001652432"/>
    </source>
</evidence>
<evidence type="ECO:0000313" key="7">
    <source>
        <dbReference type="EMBL" id="MCU6746013.1"/>
    </source>
</evidence>
<dbReference type="InterPro" id="IPR002772">
    <property type="entry name" value="Glyco_hydro_3_C"/>
</dbReference>
<dbReference type="InterPro" id="IPR013783">
    <property type="entry name" value="Ig-like_fold"/>
</dbReference>
<dbReference type="InterPro" id="IPR050288">
    <property type="entry name" value="Cellulose_deg_GH3"/>
</dbReference>
<evidence type="ECO:0000256" key="2">
    <source>
        <dbReference type="ARBA" id="ARBA00022801"/>
    </source>
</evidence>
<accession>A0ABT2T6X9</accession>
<dbReference type="RefSeq" id="WP_262575990.1">
    <property type="nucleotide sequence ID" value="NZ_JAOQKJ010000026.1"/>
</dbReference>
<dbReference type="Proteomes" id="UP001652432">
    <property type="component" value="Unassembled WGS sequence"/>
</dbReference>
<dbReference type="SUPFAM" id="SSF51445">
    <property type="entry name" value="(Trans)glycosidases"/>
    <property type="match status" value="1"/>
</dbReference>
<comment type="caution">
    <text evidence="7">The sequence shown here is derived from an EMBL/GenBank/DDBJ whole genome shotgun (WGS) entry which is preliminary data.</text>
</comment>
<keyword evidence="4" id="KW-0326">Glycosidase</keyword>
<dbReference type="InterPro" id="IPR036962">
    <property type="entry name" value="Glyco_hydro_3_N_sf"/>
</dbReference>
<evidence type="ECO:0000256" key="4">
    <source>
        <dbReference type="RuleBase" id="RU361161"/>
    </source>
</evidence>
<dbReference type="SMART" id="SM01217">
    <property type="entry name" value="Fn3_like"/>
    <property type="match status" value="1"/>
</dbReference>
<dbReference type="SUPFAM" id="SSF52279">
    <property type="entry name" value="Beta-D-glucan exohydrolase, C-terminal domain"/>
    <property type="match status" value="1"/>
</dbReference>
<sequence>MRHQELIEKMTLEEKAAFLTGKNEWASRGYAHLGIDSITFADGPSGVRRQCGEGDHLGLNPSLPATCFPSSATVADSWNEKLEEEVGEALGQEAALADVSVLLAPGLNLKRNPLCGRNFEYFSEDPYLSGKMAAAMIRGIQKVGVSACAKHFAVNSQEERRMALNVVLDERTLREMYLTGFEIAVKEGKPGAVMSSYNEVNGTYANENPFLLKQILRKEWGFEGFVVTDWGGGNDFTEGIQNGSNLQMPGCGFDSARELIRALKEGRITEQEIDERVDELLTAALTFPKHSAEEKHKLEGQKESLYQEHHRLAGRAAEESMVLLKNEENILPLKAGTRVALIGDFAFSPRYQGAGSSCVNAILVETAAEEIRKTELVLAGAERGYLRSGKVDKKRETCALKLAGEADVVLFFLGLGEQEETEGMDRKSINIPQNQLSLLHKIARVNPAVVAVLSTGSVVGTWWKKDCRAILHTGLSGETGAGAVMKILTGAVNPSGKLTESWIWSYEDTPSYPCYPAKDRTLEYREGIFTGYRYFEKNQIPVSFPFGFGLSYTTFAYRDLQVADKGISLKVKNTGTVDGSEIVQMYVALPESKVSRPEKELKGFVKLHLKAGEEKEVRIPFDDKTFRFFNERSGSWEQEEGTYQILAGSSSQDIRLTGEISLPGLQVKESGVQMTGETLAKAGEPEMLPGAKEQTDSRKQRRTLDRNDPLSDMRYARNPLARLIAGSLKKKIEKAEKKGKQPDLNTLFQYNMPFRAIAKMTEGMVDMKMVDGILLVVNGRTLQGLSKVITGFFKNRRANREYEETLERQAGEDNQKKEGET</sequence>
<keyword evidence="3" id="KW-0119">Carbohydrate metabolism</keyword>
<name>A0ABT2T6X9_9FIRM</name>
<organism evidence="7 8">
    <name type="scientific">Suilimivivens aceti</name>
    <dbReference type="NCBI Taxonomy" id="2981774"/>
    <lineage>
        <taxon>Bacteria</taxon>
        <taxon>Bacillati</taxon>
        <taxon>Bacillota</taxon>
        <taxon>Clostridia</taxon>
        <taxon>Lachnospirales</taxon>
        <taxon>Lachnospiraceae</taxon>
        <taxon>Suilimivivens</taxon>
    </lineage>
</organism>
<keyword evidence="8" id="KW-1185">Reference proteome</keyword>
<dbReference type="Pfam" id="PF14310">
    <property type="entry name" value="Fn3-like"/>
    <property type="match status" value="1"/>
</dbReference>
<keyword evidence="2 4" id="KW-0378">Hydrolase</keyword>
<dbReference type="InterPro" id="IPR019800">
    <property type="entry name" value="Glyco_hydro_3_AS"/>
</dbReference>
<dbReference type="InterPro" id="IPR017853">
    <property type="entry name" value="GH"/>
</dbReference>
<evidence type="ECO:0000259" key="6">
    <source>
        <dbReference type="SMART" id="SM01217"/>
    </source>
</evidence>
<dbReference type="PANTHER" id="PTHR42715">
    <property type="entry name" value="BETA-GLUCOSIDASE"/>
    <property type="match status" value="1"/>
</dbReference>
<dbReference type="InterPro" id="IPR036881">
    <property type="entry name" value="Glyco_hydro_3_C_sf"/>
</dbReference>
<feature type="domain" description="Fibronectin type III-like" evidence="6">
    <location>
        <begin position="581"/>
        <end position="651"/>
    </location>
</feature>
<dbReference type="Gene3D" id="2.60.40.10">
    <property type="entry name" value="Immunoglobulins"/>
    <property type="match status" value="1"/>
</dbReference>
<dbReference type="GO" id="GO:0016787">
    <property type="term" value="F:hydrolase activity"/>
    <property type="evidence" value="ECO:0007669"/>
    <property type="project" value="UniProtKB-KW"/>
</dbReference>
<protein>
    <submittedName>
        <fullName evidence="7">Glycoside hydrolase family 3 C-terminal domain-containing protein</fullName>
    </submittedName>
</protein>
<proteinExistence type="inferred from homology"/>
<dbReference type="Pfam" id="PF01915">
    <property type="entry name" value="Glyco_hydro_3_C"/>
    <property type="match status" value="1"/>
</dbReference>
<dbReference type="PROSITE" id="PS00775">
    <property type="entry name" value="GLYCOSYL_HYDROL_F3"/>
    <property type="match status" value="1"/>
</dbReference>
<gene>
    <name evidence="7" type="ORF">OCV77_16210</name>
</gene>
<dbReference type="PRINTS" id="PR00133">
    <property type="entry name" value="GLHYDRLASE3"/>
</dbReference>
<comment type="similarity">
    <text evidence="1 4">Belongs to the glycosyl hydrolase 3 family.</text>
</comment>
<evidence type="ECO:0000256" key="1">
    <source>
        <dbReference type="ARBA" id="ARBA00005336"/>
    </source>
</evidence>